<dbReference type="OrthoDB" id="2990015at2759"/>
<reference evidence="1 2" key="1">
    <citation type="submission" date="2020-01" db="EMBL/GenBank/DDBJ databases">
        <authorList>
            <person name="Gupta K D."/>
        </authorList>
    </citation>
    <scope>NUCLEOTIDE SEQUENCE [LARGE SCALE GENOMIC DNA]</scope>
</reference>
<keyword evidence="2" id="KW-1185">Reference proteome</keyword>
<accession>A0A8S0VSM0</accession>
<dbReference type="Proteomes" id="UP000467700">
    <property type="component" value="Unassembled WGS sequence"/>
</dbReference>
<evidence type="ECO:0000313" key="1">
    <source>
        <dbReference type="EMBL" id="CAA7257367.1"/>
    </source>
</evidence>
<organism evidence="1 2">
    <name type="scientific">Cyclocybe aegerita</name>
    <name type="common">Black poplar mushroom</name>
    <name type="synonym">Agrocybe aegerita</name>
    <dbReference type="NCBI Taxonomy" id="1973307"/>
    <lineage>
        <taxon>Eukaryota</taxon>
        <taxon>Fungi</taxon>
        <taxon>Dikarya</taxon>
        <taxon>Basidiomycota</taxon>
        <taxon>Agaricomycotina</taxon>
        <taxon>Agaricomycetes</taxon>
        <taxon>Agaricomycetidae</taxon>
        <taxon>Agaricales</taxon>
        <taxon>Agaricineae</taxon>
        <taxon>Bolbitiaceae</taxon>
        <taxon>Cyclocybe</taxon>
    </lineage>
</organism>
<sequence>MGSLNKYRSGLNYFGPPSTLPNMSERLDVPNTCNPHVSMAQFPVPQLYKSKTPRGKTMDFIVFGFPLCNNYLLDFADAHNILCDEQDPYRRRLNVYVHLAWTIKKRFDAICVDLSEKEDGTGDNASFCVAIASNRTKKHLSRMKSYPHFEKLAEFLRLSPDAAGWMFPDRADAIDLIRDGTQVI</sequence>
<protein>
    <submittedName>
        <fullName evidence="1">Uncharacterized protein</fullName>
    </submittedName>
</protein>
<dbReference type="AlphaFoldDB" id="A0A8S0VSM0"/>
<evidence type="ECO:0000313" key="2">
    <source>
        <dbReference type="Proteomes" id="UP000467700"/>
    </source>
</evidence>
<proteinExistence type="predicted"/>
<gene>
    <name evidence="1" type="ORF">AAE3_LOCUS586</name>
</gene>
<comment type="caution">
    <text evidence="1">The sequence shown here is derived from an EMBL/GenBank/DDBJ whole genome shotgun (WGS) entry which is preliminary data.</text>
</comment>
<name>A0A8S0VSM0_CYCAE</name>
<dbReference type="EMBL" id="CACVBS010000001">
    <property type="protein sequence ID" value="CAA7257367.1"/>
    <property type="molecule type" value="Genomic_DNA"/>
</dbReference>